<evidence type="ECO:0000256" key="1">
    <source>
        <dbReference type="SAM" id="MobiDB-lite"/>
    </source>
</evidence>
<protein>
    <submittedName>
        <fullName evidence="2">Uncharacterized protein</fullName>
    </submittedName>
</protein>
<proteinExistence type="predicted"/>
<evidence type="ECO:0000313" key="3">
    <source>
        <dbReference type="Proteomes" id="UP000823775"/>
    </source>
</evidence>
<sequence length="151" mass="16226">MLKRDFAGVTAIKRDLAGVEKDDVVSKAINEVVASYAVGNATRTDDDHHSCGGGYILLDAGGAGGRYTPTAEEVRRQEDTPYRLGRSSVVGTSKVPCAFDIQEGIYPSSRISEPFTPIAVKRRRNQISRALASAKKKAAGTPKMTNDQPTE</sequence>
<evidence type="ECO:0000313" key="2">
    <source>
        <dbReference type="EMBL" id="MCE3215806.1"/>
    </source>
</evidence>
<accession>A0ABS8WUG2</accession>
<name>A0ABS8WUG2_DATST</name>
<dbReference type="EMBL" id="JACEIK010011630">
    <property type="protein sequence ID" value="MCE3215806.1"/>
    <property type="molecule type" value="Genomic_DNA"/>
</dbReference>
<reference evidence="2 3" key="1">
    <citation type="journal article" date="2021" name="BMC Genomics">
        <title>Datura genome reveals duplications of psychoactive alkaloid biosynthetic genes and high mutation rate following tissue culture.</title>
        <authorList>
            <person name="Rajewski A."/>
            <person name="Carter-House D."/>
            <person name="Stajich J."/>
            <person name="Litt A."/>
        </authorList>
    </citation>
    <scope>NUCLEOTIDE SEQUENCE [LARGE SCALE GENOMIC DNA]</scope>
    <source>
        <strain evidence="2">AR-01</strain>
    </source>
</reference>
<dbReference type="Proteomes" id="UP000823775">
    <property type="component" value="Unassembled WGS sequence"/>
</dbReference>
<feature type="region of interest" description="Disordered" evidence="1">
    <location>
        <begin position="130"/>
        <end position="151"/>
    </location>
</feature>
<organism evidence="2 3">
    <name type="scientific">Datura stramonium</name>
    <name type="common">Jimsonweed</name>
    <name type="synonym">Common thornapple</name>
    <dbReference type="NCBI Taxonomy" id="4076"/>
    <lineage>
        <taxon>Eukaryota</taxon>
        <taxon>Viridiplantae</taxon>
        <taxon>Streptophyta</taxon>
        <taxon>Embryophyta</taxon>
        <taxon>Tracheophyta</taxon>
        <taxon>Spermatophyta</taxon>
        <taxon>Magnoliopsida</taxon>
        <taxon>eudicotyledons</taxon>
        <taxon>Gunneridae</taxon>
        <taxon>Pentapetalae</taxon>
        <taxon>asterids</taxon>
        <taxon>lamiids</taxon>
        <taxon>Solanales</taxon>
        <taxon>Solanaceae</taxon>
        <taxon>Solanoideae</taxon>
        <taxon>Datureae</taxon>
        <taxon>Datura</taxon>
    </lineage>
</organism>
<gene>
    <name evidence="2" type="ORF">HAX54_003609</name>
</gene>
<keyword evidence="3" id="KW-1185">Reference proteome</keyword>
<comment type="caution">
    <text evidence="2">The sequence shown here is derived from an EMBL/GenBank/DDBJ whole genome shotgun (WGS) entry which is preliminary data.</text>
</comment>